<reference evidence="2 3" key="1">
    <citation type="submission" date="2014-04" db="EMBL/GenBank/DDBJ databases">
        <authorList>
            <consortium name="DOE Joint Genome Institute"/>
            <person name="Kuo A."/>
            <person name="Kohler A."/>
            <person name="Costa M.D."/>
            <person name="Nagy L.G."/>
            <person name="Floudas D."/>
            <person name="Copeland A."/>
            <person name="Barry K.W."/>
            <person name="Cichocki N."/>
            <person name="Veneault-Fourrey C."/>
            <person name="LaButti K."/>
            <person name="Lindquist E.A."/>
            <person name="Lipzen A."/>
            <person name="Lundell T."/>
            <person name="Morin E."/>
            <person name="Murat C."/>
            <person name="Sun H."/>
            <person name="Tunlid A."/>
            <person name="Henrissat B."/>
            <person name="Grigoriev I.V."/>
            <person name="Hibbett D.S."/>
            <person name="Martin F."/>
            <person name="Nordberg H.P."/>
            <person name="Cantor M.N."/>
            <person name="Hua S.X."/>
        </authorList>
    </citation>
    <scope>NUCLEOTIDE SEQUENCE [LARGE SCALE GENOMIC DNA]</scope>
    <source>
        <strain evidence="2 3">Marx 270</strain>
    </source>
</reference>
<feature type="region of interest" description="Disordered" evidence="1">
    <location>
        <begin position="221"/>
        <end position="278"/>
    </location>
</feature>
<organism evidence="2 3">
    <name type="scientific">Pisolithus tinctorius Marx 270</name>
    <dbReference type="NCBI Taxonomy" id="870435"/>
    <lineage>
        <taxon>Eukaryota</taxon>
        <taxon>Fungi</taxon>
        <taxon>Dikarya</taxon>
        <taxon>Basidiomycota</taxon>
        <taxon>Agaricomycotina</taxon>
        <taxon>Agaricomycetes</taxon>
        <taxon>Agaricomycetidae</taxon>
        <taxon>Boletales</taxon>
        <taxon>Sclerodermatineae</taxon>
        <taxon>Pisolithaceae</taxon>
        <taxon>Pisolithus</taxon>
    </lineage>
</organism>
<feature type="compositionally biased region" description="Low complexity" evidence="1">
    <location>
        <begin position="224"/>
        <end position="254"/>
    </location>
</feature>
<gene>
    <name evidence="2" type="ORF">M404DRAFT_23351</name>
</gene>
<name>A0A0C3P4T2_PISTI</name>
<evidence type="ECO:0000313" key="2">
    <source>
        <dbReference type="EMBL" id="KIO08080.1"/>
    </source>
</evidence>
<evidence type="ECO:0000256" key="1">
    <source>
        <dbReference type="SAM" id="MobiDB-lite"/>
    </source>
</evidence>
<dbReference type="AlphaFoldDB" id="A0A0C3P4T2"/>
<dbReference type="InParanoid" id="A0A0C3P4T2"/>
<dbReference type="Proteomes" id="UP000054217">
    <property type="component" value="Unassembled WGS sequence"/>
</dbReference>
<keyword evidence="3" id="KW-1185">Reference proteome</keyword>
<protein>
    <submittedName>
        <fullName evidence="2">Uncharacterized protein</fullName>
    </submittedName>
</protein>
<accession>A0A0C3P4T2</accession>
<reference evidence="3" key="2">
    <citation type="submission" date="2015-01" db="EMBL/GenBank/DDBJ databases">
        <title>Evolutionary Origins and Diversification of the Mycorrhizal Mutualists.</title>
        <authorList>
            <consortium name="DOE Joint Genome Institute"/>
            <consortium name="Mycorrhizal Genomics Consortium"/>
            <person name="Kohler A."/>
            <person name="Kuo A."/>
            <person name="Nagy L.G."/>
            <person name="Floudas D."/>
            <person name="Copeland A."/>
            <person name="Barry K.W."/>
            <person name="Cichocki N."/>
            <person name="Veneault-Fourrey C."/>
            <person name="LaButti K."/>
            <person name="Lindquist E.A."/>
            <person name="Lipzen A."/>
            <person name="Lundell T."/>
            <person name="Morin E."/>
            <person name="Murat C."/>
            <person name="Riley R."/>
            <person name="Ohm R."/>
            <person name="Sun H."/>
            <person name="Tunlid A."/>
            <person name="Henrissat B."/>
            <person name="Grigoriev I.V."/>
            <person name="Hibbett D.S."/>
            <person name="Martin F."/>
        </authorList>
    </citation>
    <scope>NUCLEOTIDE SEQUENCE [LARGE SCALE GENOMIC DNA]</scope>
    <source>
        <strain evidence="3">Marx 270</strain>
    </source>
</reference>
<proteinExistence type="predicted"/>
<evidence type="ECO:0000313" key="3">
    <source>
        <dbReference type="Proteomes" id="UP000054217"/>
    </source>
</evidence>
<dbReference type="EMBL" id="KN831958">
    <property type="protein sequence ID" value="KIO08080.1"/>
    <property type="molecule type" value="Genomic_DNA"/>
</dbReference>
<dbReference type="OrthoDB" id="2634326at2759"/>
<dbReference type="HOGENOM" id="CLU_016057_2_0_1"/>
<sequence>MVPTLNIAWFTPTSTDFVLPLGSVYPVGMLEETKVKAFEELLQQLRSCYHPLCNRPVGRDLMTQLVRSVQHEVLRLQHHPLLFRDLVIFVAQLQRKLLDIYTLLEYIEILYPLLSSPCSKPVHANPTWMGCFTKDTATCEALYFAGVPVWLMHTEAYISPDMNIKEPVRLTCPEDIVKAMYSEKGVAKPFPSIYHGAGGLLCHIHTRRDYEGTFVEQPEPLQESFATSSSNPSSSTGKQSMKQQTRAAREQATAGPSRALHPKQSGGGDSVRWEEPDLPEIPKPHSLFALAWRKASKDMSRVKSGIVDPGYRFLKPTLLVNKSPSPQMWRDFLNGTDTERLPSGTQSASMKLVVWAILGDIIQAAHDDPVRMLEEIEWRGMQVRASSLSDPPLHFTRSLLWELYELNFCYELRALDQALVLQLWPDSLDKYTRQSLLWSIFPGGCGLSSWSAPLPWELHDLGLTASEMEVALPYLNKFCQLLSAWPGAPFRLKSPIELDGSGNQAAYEAFILACEFYIQTAFDYLGRQPSLPRIFTFV</sequence>